<dbReference type="EMBL" id="LNTU01000034">
    <property type="protein sequence ID" value="KXF75993.1"/>
    <property type="molecule type" value="Genomic_DNA"/>
</dbReference>
<comment type="caution">
    <text evidence="4">The sequence shown here is derived from an EMBL/GenBank/DDBJ whole genome shotgun (WGS) entry which is preliminary data.</text>
</comment>
<dbReference type="InterPro" id="IPR046348">
    <property type="entry name" value="SIS_dom_sf"/>
</dbReference>
<reference evidence="4 5" key="1">
    <citation type="submission" date="2015-11" db="EMBL/GenBank/DDBJ databases">
        <title>Draft genome sequence of Paramesorhizobium deserti A-3-E, a strain highly resistant to diverse beta-lactam antibiotics.</title>
        <authorList>
            <person name="Lv R."/>
            <person name="Yang X."/>
            <person name="Fang N."/>
            <person name="Guo J."/>
            <person name="Luo X."/>
            <person name="Peng F."/>
            <person name="Yang R."/>
            <person name="Cui Y."/>
            <person name="Fang C."/>
            <person name="Song Y."/>
        </authorList>
    </citation>
    <scope>NUCLEOTIDE SEQUENCE [LARGE SCALE GENOMIC DNA]</scope>
    <source>
        <strain evidence="4 5">A-3-E</strain>
    </source>
</reference>
<evidence type="ECO:0000313" key="5">
    <source>
        <dbReference type="Proteomes" id="UP000070107"/>
    </source>
</evidence>
<dbReference type="CDD" id="cd05009">
    <property type="entry name" value="SIS_GlmS_GlmD_2"/>
    <property type="match status" value="1"/>
</dbReference>
<dbReference type="PANTHER" id="PTHR10937">
    <property type="entry name" value="GLUCOSAMINE--FRUCTOSE-6-PHOSPHATE AMINOTRANSFERASE, ISOMERIZING"/>
    <property type="match status" value="1"/>
</dbReference>
<organism evidence="4 5">
    <name type="scientific">Paramesorhizobium deserti</name>
    <dbReference type="NCBI Taxonomy" id="1494590"/>
    <lineage>
        <taxon>Bacteria</taxon>
        <taxon>Pseudomonadati</taxon>
        <taxon>Pseudomonadota</taxon>
        <taxon>Alphaproteobacteria</taxon>
        <taxon>Hyphomicrobiales</taxon>
        <taxon>Phyllobacteriaceae</taxon>
        <taxon>Paramesorhizobium</taxon>
    </lineage>
</organism>
<keyword evidence="4" id="KW-0808">Transferase</keyword>
<dbReference type="STRING" id="1494590.ATN84_13770"/>
<dbReference type="GO" id="GO:0097367">
    <property type="term" value="F:carbohydrate derivative binding"/>
    <property type="evidence" value="ECO:0007669"/>
    <property type="project" value="InterPro"/>
</dbReference>
<evidence type="ECO:0000313" key="4">
    <source>
        <dbReference type="EMBL" id="KXF75993.1"/>
    </source>
</evidence>
<dbReference type="RefSeq" id="WP_068882735.1">
    <property type="nucleotide sequence ID" value="NZ_LNTU01000034.1"/>
</dbReference>
<evidence type="ECO:0000259" key="3">
    <source>
        <dbReference type="PROSITE" id="PS51464"/>
    </source>
</evidence>
<dbReference type="GO" id="GO:1901135">
    <property type="term" value="P:carbohydrate derivative metabolic process"/>
    <property type="evidence" value="ECO:0007669"/>
    <property type="project" value="InterPro"/>
</dbReference>
<dbReference type="Pfam" id="PF01380">
    <property type="entry name" value="SIS"/>
    <property type="match status" value="2"/>
</dbReference>
<protein>
    <submittedName>
        <fullName evidence="4">Aminotransferase</fullName>
    </submittedName>
</protein>
<sequence length="343" mass="36206">MTTQSSLMYTEIASIPDVVARFLDESNDILRKAGTFLREKDPAFLASIARGSSDHVATYLKYATELTAGIPVASLGPSIASIYGVQLKLAKAAAIAISQSGKSPDILTMAEMARESGALTFAISNSPDSPLAQTSDFPIDILAGPERSVAATKTFVASAVAGLGLLAHWTNDTELLSALDQLPKCLADALTCDWSPLAEALEGHDSLFVLGRGPSSAIASEVALKFKETSSMHAEAYSAAEVLHGPVAIVGENFPVLALTAHDQAEKSIIETSDRIAAQGASVFVTSTARTTATALPFIATPHRLTDPLTLLVSFYGFVEALSRHRGFNPDQPPHLRKVTETI</sequence>
<dbReference type="CDD" id="cd05008">
    <property type="entry name" value="SIS_GlmS_GlmD_1"/>
    <property type="match status" value="1"/>
</dbReference>
<accession>A0A135HS37</accession>
<proteinExistence type="predicted"/>
<name>A0A135HS37_9HYPH</name>
<dbReference type="PROSITE" id="PS51464">
    <property type="entry name" value="SIS"/>
    <property type="match status" value="2"/>
</dbReference>
<dbReference type="InterPro" id="IPR035490">
    <property type="entry name" value="GlmS/FrlB_SIS"/>
</dbReference>
<evidence type="ECO:0000256" key="1">
    <source>
        <dbReference type="ARBA" id="ARBA00022576"/>
    </source>
</evidence>
<dbReference type="OrthoDB" id="9761808at2"/>
<feature type="domain" description="SIS" evidence="3">
    <location>
        <begin position="33"/>
        <end position="184"/>
    </location>
</feature>
<dbReference type="InterPro" id="IPR035466">
    <property type="entry name" value="GlmS/AgaS_SIS"/>
</dbReference>
<keyword evidence="2" id="KW-0677">Repeat</keyword>
<gene>
    <name evidence="4" type="ORF">ATN84_13770</name>
</gene>
<feature type="domain" description="SIS" evidence="3">
    <location>
        <begin position="197"/>
        <end position="328"/>
    </location>
</feature>
<evidence type="ECO:0000256" key="2">
    <source>
        <dbReference type="ARBA" id="ARBA00022737"/>
    </source>
</evidence>
<dbReference type="GO" id="GO:0008483">
    <property type="term" value="F:transaminase activity"/>
    <property type="evidence" value="ECO:0007669"/>
    <property type="project" value="UniProtKB-KW"/>
</dbReference>
<dbReference type="SUPFAM" id="SSF53697">
    <property type="entry name" value="SIS domain"/>
    <property type="match status" value="1"/>
</dbReference>
<dbReference type="Proteomes" id="UP000070107">
    <property type="component" value="Unassembled WGS sequence"/>
</dbReference>
<dbReference type="Gene3D" id="3.40.50.10490">
    <property type="entry name" value="Glucose-6-phosphate isomerase like protein, domain 1"/>
    <property type="match status" value="2"/>
</dbReference>
<dbReference type="InterPro" id="IPR001347">
    <property type="entry name" value="SIS_dom"/>
</dbReference>
<dbReference type="PANTHER" id="PTHR10937:SF8">
    <property type="entry name" value="AMINOTRANSFERASE-RELATED"/>
    <property type="match status" value="1"/>
</dbReference>
<keyword evidence="1 4" id="KW-0032">Aminotransferase</keyword>
<dbReference type="AlphaFoldDB" id="A0A135HS37"/>
<keyword evidence="5" id="KW-1185">Reference proteome</keyword>